<keyword evidence="11" id="KW-1185">Reference proteome</keyword>
<sequence>MPDDTMRTDPADLPAPDGRGGTFAVERDPRLRLLIPLVVAVAFLMEQLDSTIITTAIPDMALSLGTTPLRLNLAVTTYVLTLAMFIPVSGWFADRFGARRIFALALAIFTLGSILCGLATGLPTLLAARALQGFGGAMMTPVGRLILLRSFPRRDLVMAMTYTTMPAILGPVIGPLLGGVITEYASWRWIFFVNIPFGLFGIVMALRYVGDFSGEKATKFDFPGFLMVGAGVVLLQLGLENIGRPMLPAAGTAVMVGLAVLLLLAFGWYARRVAAPAVDLGLFRLRSFAVGTLAGGICRVGMNGVPFVLPLMLQVGFGLSPTASGSLTFAASLGALLVRPVAGNLLRWFGFDRVLTWSAVFGAAIIAGFALIGPETPHLLVLAYVFVFGLARAAQFMTSNTLSYADMPDERLSRATSLGGVLQQLSVSFGVSIGATLLGVVTWDDAALTPARFHEVFLMMAVIPLLGIPGFLRLRPEDGAEVSRHRRGGKSSR</sequence>
<feature type="transmembrane region" description="Helical" evidence="8">
    <location>
        <begin position="282"/>
        <end position="302"/>
    </location>
</feature>
<dbReference type="Proteomes" id="UP001242480">
    <property type="component" value="Unassembled WGS sequence"/>
</dbReference>
<evidence type="ECO:0000256" key="6">
    <source>
        <dbReference type="ARBA" id="ARBA00023136"/>
    </source>
</evidence>
<feature type="region of interest" description="Disordered" evidence="7">
    <location>
        <begin position="1"/>
        <end position="20"/>
    </location>
</feature>
<feature type="transmembrane region" description="Helical" evidence="8">
    <location>
        <begin position="159"/>
        <end position="181"/>
    </location>
</feature>
<dbReference type="InterPro" id="IPR011701">
    <property type="entry name" value="MFS"/>
</dbReference>
<dbReference type="SUPFAM" id="SSF103473">
    <property type="entry name" value="MFS general substrate transporter"/>
    <property type="match status" value="1"/>
</dbReference>
<evidence type="ECO:0000256" key="8">
    <source>
        <dbReference type="SAM" id="Phobius"/>
    </source>
</evidence>
<evidence type="ECO:0000313" key="10">
    <source>
        <dbReference type="EMBL" id="MDQ0473362.1"/>
    </source>
</evidence>
<dbReference type="Gene3D" id="1.20.1250.20">
    <property type="entry name" value="MFS general substrate transporter like domains"/>
    <property type="match status" value="1"/>
</dbReference>
<feature type="transmembrane region" description="Helical" evidence="8">
    <location>
        <begin position="126"/>
        <end position="147"/>
    </location>
</feature>
<dbReference type="PANTHER" id="PTHR42718">
    <property type="entry name" value="MAJOR FACILITATOR SUPERFAMILY MULTIDRUG TRANSPORTER MFSC"/>
    <property type="match status" value="1"/>
</dbReference>
<dbReference type="InterPro" id="IPR020846">
    <property type="entry name" value="MFS_dom"/>
</dbReference>
<protein>
    <submittedName>
        <fullName evidence="10">EmrB/QacA subfamily drug resistance transporter</fullName>
    </submittedName>
</protein>
<evidence type="ECO:0000256" key="1">
    <source>
        <dbReference type="ARBA" id="ARBA00004651"/>
    </source>
</evidence>
<feature type="transmembrane region" description="Helical" evidence="8">
    <location>
        <begin position="101"/>
        <end position="120"/>
    </location>
</feature>
<feature type="transmembrane region" description="Helical" evidence="8">
    <location>
        <begin position="69"/>
        <end position="89"/>
    </location>
</feature>
<feature type="transmembrane region" description="Helical" evidence="8">
    <location>
        <begin position="453"/>
        <end position="474"/>
    </location>
</feature>
<feature type="transmembrane region" description="Helical" evidence="8">
    <location>
        <begin position="379"/>
        <end position="397"/>
    </location>
</feature>
<dbReference type="InterPro" id="IPR036259">
    <property type="entry name" value="MFS_trans_sf"/>
</dbReference>
<feature type="transmembrane region" description="Helical" evidence="8">
    <location>
        <begin position="187"/>
        <end position="210"/>
    </location>
</feature>
<name>A0ABU0JGD7_9HYPH</name>
<evidence type="ECO:0000313" key="11">
    <source>
        <dbReference type="Proteomes" id="UP001242480"/>
    </source>
</evidence>
<evidence type="ECO:0000256" key="3">
    <source>
        <dbReference type="ARBA" id="ARBA00022475"/>
    </source>
</evidence>
<evidence type="ECO:0000256" key="4">
    <source>
        <dbReference type="ARBA" id="ARBA00022692"/>
    </source>
</evidence>
<proteinExistence type="predicted"/>
<feature type="transmembrane region" description="Helical" evidence="8">
    <location>
        <begin position="354"/>
        <end position="373"/>
    </location>
</feature>
<organism evidence="10 11">
    <name type="scientific">Labrys wisconsinensis</name>
    <dbReference type="NCBI Taxonomy" id="425677"/>
    <lineage>
        <taxon>Bacteria</taxon>
        <taxon>Pseudomonadati</taxon>
        <taxon>Pseudomonadota</taxon>
        <taxon>Alphaproteobacteria</taxon>
        <taxon>Hyphomicrobiales</taxon>
        <taxon>Xanthobacteraceae</taxon>
        <taxon>Labrys</taxon>
    </lineage>
</organism>
<comment type="caution">
    <text evidence="10">The sequence shown here is derived from an EMBL/GenBank/DDBJ whole genome shotgun (WGS) entry which is preliminary data.</text>
</comment>
<keyword evidence="3" id="KW-1003">Cell membrane</keyword>
<dbReference type="InterPro" id="IPR004638">
    <property type="entry name" value="EmrB-like"/>
</dbReference>
<evidence type="ECO:0000256" key="5">
    <source>
        <dbReference type="ARBA" id="ARBA00022989"/>
    </source>
</evidence>
<dbReference type="Pfam" id="PF07690">
    <property type="entry name" value="MFS_1"/>
    <property type="match status" value="1"/>
</dbReference>
<feature type="transmembrane region" description="Helical" evidence="8">
    <location>
        <begin position="245"/>
        <end position="270"/>
    </location>
</feature>
<keyword evidence="4 8" id="KW-0812">Transmembrane</keyword>
<accession>A0ABU0JGD7</accession>
<dbReference type="Gene3D" id="1.20.1720.10">
    <property type="entry name" value="Multidrug resistance protein D"/>
    <property type="match status" value="1"/>
</dbReference>
<dbReference type="PRINTS" id="PR01036">
    <property type="entry name" value="TCRTETB"/>
</dbReference>
<keyword evidence="2" id="KW-0813">Transport</keyword>
<feature type="transmembrane region" description="Helical" evidence="8">
    <location>
        <begin position="322"/>
        <end position="342"/>
    </location>
</feature>
<feature type="transmembrane region" description="Helical" evidence="8">
    <location>
        <begin position="418"/>
        <end position="441"/>
    </location>
</feature>
<dbReference type="PROSITE" id="PS50850">
    <property type="entry name" value="MFS"/>
    <property type="match status" value="1"/>
</dbReference>
<evidence type="ECO:0000256" key="2">
    <source>
        <dbReference type="ARBA" id="ARBA00022448"/>
    </source>
</evidence>
<dbReference type="PANTHER" id="PTHR42718:SF46">
    <property type="entry name" value="BLR6921 PROTEIN"/>
    <property type="match status" value="1"/>
</dbReference>
<feature type="compositionally biased region" description="Basic and acidic residues" evidence="7">
    <location>
        <begin position="1"/>
        <end position="10"/>
    </location>
</feature>
<evidence type="ECO:0000259" key="9">
    <source>
        <dbReference type="PROSITE" id="PS50850"/>
    </source>
</evidence>
<dbReference type="CDD" id="cd17503">
    <property type="entry name" value="MFS_LmrB_MDR_like"/>
    <property type="match status" value="1"/>
</dbReference>
<evidence type="ECO:0000256" key="7">
    <source>
        <dbReference type="SAM" id="MobiDB-lite"/>
    </source>
</evidence>
<feature type="domain" description="Major facilitator superfamily (MFS) profile" evidence="9">
    <location>
        <begin position="35"/>
        <end position="479"/>
    </location>
</feature>
<keyword evidence="6 8" id="KW-0472">Membrane</keyword>
<dbReference type="NCBIfam" id="TIGR00711">
    <property type="entry name" value="efflux_EmrB"/>
    <property type="match status" value="1"/>
</dbReference>
<comment type="subcellular location">
    <subcellularLocation>
        <location evidence="1">Cell membrane</location>
        <topology evidence="1">Multi-pass membrane protein</topology>
    </subcellularLocation>
</comment>
<feature type="transmembrane region" description="Helical" evidence="8">
    <location>
        <begin position="33"/>
        <end position="57"/>
    </location>
</feature>
<feature type="transmembrane region" description="Helical" evidence="8">
    <location>
        <begin position="222"/>
        <end position="239"/>
    </location>
</feature>
<gene>
    <name evidence="10" type="ORF">QO011_006398</name>
</gene>
<reference evidence="10 11" key="1">
    <citation type="submission" date="2023-07" db="EMBL/GenBank/DDBJ databases">
        <title>Genomic Encyclopedia of Type Strains, Phase IV (KMG-IV): sequencing the most valuable type-strain genomes for metagenomic binning, comparative biology and taxonomic classification.</title>
        <authorList>
            <person name="Goeker M."/>
        </authorList>
    </citation>
    <scope>NUCLEOTIDE SEQUENCE [LARGE SCALE GENOMIC DNA]</scope>
    <source>
        <strain evidence="10 11">DSM 19619</strain>
    </source>
</reference>
<dbReference type="EMBL" id="JAUSVX010000016">
    <property type="protein sequence ID" value="MDQ0473362.1"/>
    <property type="molecule type" value="Genomic_DNA"/>
</dbReference>
<keyword evidence="5 8" id="KW-1133">Transmembrane helix</keyword>
<dbReference type="RefSeq" id="WP_307281529.1">
    <property type="nucleotide sequence ID" value="NZ_JAUSVX010000016.1"/>
</dbReference>